<dbReference type="Proteomes" id="UP000184368">
    <property type="component" value="Unassembled WGS sequence"/>
</dbReference>
<name>A0A1M5CYY6_9BACT</name>
<evidence type="ECO:0000313" key="2">
    <source>
        <dbReference type="EMBL" id="SHF59844.1"/>
    </source>
</evidence>
<evidence type="ECO:0000313" key="3">
    <source>
        <dbReference type="Proteomes" id="UP000184368"/>
    </source>
</evidence>
<dbReference type="PANTHER" id="PTHR40254">
    <property type="entry name" value="BLR0577 PROTEIN"/>
    <property type="match status" value="1"/>
</dbReference>
<sequence length="592" mass="64915">MLFPLYMQSGHRTTKNIALIGGGPSALFLFKRLVTAGTKNIRITVFEQGAQVGAGMPYSTEGASEEHVTNVSDNEVPSIVTSIAEWLPTAPPELLERFGINPANFNEYKVLPRLLFGAYLSAQFLLLHNQALQSGLHTTLCRNTQVTDIIDDAGKQKTTVVTSRGSHTFDAVVICTGHKWPKHHEGKVPGWFDSPYPPAKLRLSLNEPVAIKGASLTAIDAVRTLARANGSFYDLPDGTIGYRLREESKAFRLVMHSLGGLLPALRVHLADPLLSPNLVLSPEEIATQMAANDGFIPLDYLFECNFKEPLREHDPQFYEQVKDLTLEAFVDRMMTMREDTDAFTLLKMEYAEAAASIRKQQPVFWKEALAMLSFALNYPAKYLSAEDMLRLKQVLMPLVSVVIAFAPQSAARELLALHEAGVLTLVPVNRDSKVSPRPGGGALYQYTSEDGSQQSAHYNLFVDCTGQPALPFEAFPFPSLIAEGVVSEALLPFRSAKEATAQKEEGNANVVLREGQWQLVVPGIAINDAFQVVDRQGKANPRIHIMAVPYIGGYNPDYSGLDFCETASGRIAASLLATAKELLAAESRVEEV</sequence>
<accession>A0A1M5CYY6</accession>
<dbReference type="AlphaFoldDB" id="A0A1M5CYY6"/>
<proteinExistence type="predicted"/>
<dbReference type="STRING" id="1302690.BUE76_21440"/>
<reference evidence="2 3" key="1">
    <citation type="submission" date="2016-11" db="EMBL/GenBank/DDBJ databases">
        <authorList>
            <person name="Jaros S."/>
            <person name="Januszkiewicz K."/>
            <person name="Wedrychowicz H."/>
        </authorList>
    </citation>
    <scope>NUCLEOTIDE SEQUENCE [LARGE SCALE GENOMIC DNA]</scope>
    <source>
        <strain evidence="2 3">DSM 26897</strain>
    </source>
</reference>
<dbReference type="SUPFAM" id="SSF51905">
    <property type="entry name" value="FAD/NAD(P)-binding domain"/>
    <property type="match status" value="1"/>
</dbReference>
<dbReference type="InterPro" id="IPR036188">
    <property type="entry name" value="FAD/NAD-bd_sf"/>
</dbReference>
<feature type="domain" description="FAD-dependent urate hydroxylase HpyO/Asp monooxygenase CreE-like FAD/NAD(P)-binding" evidence="1">
    <location>
        <begin position="18"/>
        <end position="178"/>
    </location>
</feature>
<dbReference type="PANTHER" id="PTHR40254:SF1">
    <property type="entry name" value="BLR0577 PROTEIN"/>
    <property type="match status" value="1"/>
</dbReference>
<dbReference type="Pfam" id="PF13454">
    <property type="entry name" value="NAD_binding_9"/>
    <property type="match status" value="1"/>
</dbReference>
<organism evidence="2 3">
    <name type="scientific">Cnuella takakiae</name>
    <dbReference type="NCBI Taxonomy" id="1302690"/>
    <lineage>
        <taxon>Bacteria</taxon>
        <taxon>Pseudomonadati</taxon>
        <taxon>Bacteroidota</taxon>
        <taxon>Chitinophagia</taxon>
        <taxon>Chitinophagales</taxon>
        <taxon>Chitinophagaceae</taxon>
        <taxon>Cnuella</taxon>
    </lineage>
</organism>
<dbReference type="Gene3D" id="3.50.50.60">
    <property type="entry name" value="FAD/NAD(P)-binding domain"/>
    <property type="match status" value="1"/>
</dbReference>
<gene>
    <name evidence="2" type="ORF">SAMN05444008_1106</name>
</gene>
<dbReference type="InterPro" id="IPR052189">
    <property type="entry name" value="L-asp_N-monooxygenase_NS-form"/>
</dbReference>
<protein>
    <submittedName>
        <fullName evidence="2">FAD-NAD(P)-binding</fullName>
    </submittedName>
</protein>
<keyword evidence="3" id="KW-1185">Reference proteome</keyword>
<dbReference type="EMBL" id="FQUO01000010">
    <property type="protein sequence ID" value="SHF59844.1"/>
    <property type="molecule type" value="Genomic_DNA"/>
</dbReference>
<dbReference type="InterPro" id="IPR038732">
    <property type="entry name" value="HpyO/CreE_NAD-binding"/>
</dbReference>
<evidence type="ECO:0000259" key="1">
    <source>
        <dbReference type="Pfam" id="PF13454"/>
    </source>
</evidence>